<gene>
    <name evidence="3" type="ordered locus">Cabther_A1801</name>
</gene>
<dbReference type="GO" id="GO:0016491">
    <property type="term" value="F:oxidoreductase activity"/>
    <property type="evidence" value="ECO:0007669"/>
    <property type="project" value="InterPro"/>
</dbReference>
<feature type="domain" description="YHS" evidence="2">
    <location>
        <begin position="66"/>
        <end position="95"/>
    </location>
</feature>
<dbReference type="RefSeq" id="WP_014100284.1">
    <property type="nucleotide sequence ID" value="NC_016024.1"/>
</dbReference>
<dbReference type="SUPFAM" id="SSF47240">
    <property type="entry name" value="Ferritin-like"/>
    <property type="match status" value="1"/>
</dbReference>
<feature type="signal peptide" evidence="1">
    <location>
        <begin position="1"/>
        <end position="24"/>
    </location>
</feature>
<dbReference type="Gene3D" id="1.10.620.20">
    <property type="entry name" value="Ribonucleotide Reductase, subunit A"/>
    <property type="match status" value="1"/>
</dbReference>
<organism evidence="3 4">
    <name type="scientific">Chloracidobacterium thermophilum (strain B)</name>
    <dbReference type="NCBI Taxonomy" id="981222"/>
    <lineage>
        <taxon>Bacteria</taxon>
        <taxon>Pseudomonadati</taxon>
        <taxon>Acidobacteriota</taxon>
        <taxon>Terriglobia</taxon>
        <taxon>Terriglobales</taxon>
        <taxon>Acidobacteriaceae</taxon>
        <taxon>Chloracidobacterium</taxon>
    </lineage>
</organism>
<dbReference type="AlphaFoldDB" id="G2LF14"/>
<evidence type="ECO:0000259" key="2">
    <source>
        <dbReference type="Pfam" id="PF04945"/>
    </source>
</evidence>
<dbReference type="STRING" id="981222.Cabther_A1801"/>
<evidence type="ECO:0000313" key="3">
    <source>
        <dbReference type="EMBL" id="AEP12547.1"/>
    </source>
</evidence>
<reference evidence="3 4" key="1">
    <citation type="journal article" date="2012" name="Environ. Microbiol.">
        <title>Complete genome of Candidatus Chloracidobacterium thermophilum, a chlorophyll-based photoheterotroph belonging to the phylum Acidobacteria.</title>
        <authorList>
            <person name="Garcia Costas A.M."/>
            <person name="Liu Z."/>
            <person name="Tomsho L.P."/>
            <person name="Schuster S.C."/>
            <person name="Ward D.M."/>
            <person name="Bryant D.A."/>
        </authorList>
    </citation>
    <scope>NUCLEOTIDE SEQUENCE [LARGE SCALE GENOMIC DNA]</scope>
    <source>
        <strain evidence="3 4">B</strain>
    </source>
</reference>
<dbReference type="KEGG" id="ctm:Cabther_A1801"/>
<dbReference type="EMBL" id="CP002514">
    <property type="protein sequence ID" value="AEP12547.1"/>
    <property type="molecule type" value="Genomic_DNA"/>
</dbReference>
<evidence type="ECO:0000313" key="4">
    <source>
        <dbReference type="Proteomes" id="UP000006791"/>
    </source>
</evidence>
<keyword evidence="4" id="KW-1185">Reference proteome</keyword>
<name>G2LF14_CHLTF</name>
<dbReference type="InterPro" id="IPR009078">
    <property type="entry name" value="Ferritin-like_SF"/>
</dbReference>
<dbReference type="InterPro" id="IPR012348">
    <property type="entry name" value="RNR-like"/>
</dbReference>
<keyword evidence="1" id="KW-0732">Signal</keyword>
<dbReference type="Proteomes" id="UP000006791">
    <property type="component" value="Chromosome 1"/>
</dbReference>
<feature type="chain" id="PRO_5003432416" evidence="1">
    <location>
        <begin position="25"/>
        <end position="110"/>
    </location>
</feature>
<sequence>MFRRFLTSSLLAGAMLMLPGATFAALPQTGAQTGAQAEPPPLAATAPSSKPICPVMLDEVEDPADAAYSDYQGKRYYFCCPACKPKFDKNPRRYIRALEAKQRRMAKAKS</sequence>
<dbReference type="Pfam" id="PF04945">
    <property type="entry name" value="YHS"/>
    <property type="match status" value="1"/>
</dbReference>
<protein>
    <submittedName>
        <fullName evidence="3">Uncharacterized conserved protein</fullName>
    </submittedName>
</protein>
<dbReference type="HOGENOM" id="CLU_2166497_0_0_0"/>
<accession>G2LF14</accession>
<dbReference type="InterPro" id="IPR007029">
    <property type="entry name" value="YHS_dom"/>
</dbReference>
<evidence type="ECO:0000256" key="1">
    <source>
        <dbReference type="SAM" id="SignalP"/>
    </source>
</evidence>
<proteinExistence type="predicted"/>